<accession>A0A4C1T1K8</accession>
<evidence type="ECO:0000313" key="1">
    <source>
        <dbReference type="EMBL" id="GBP08349.1"/>
    </source>
</evidence>
<comment type="caution">
    <text evidence="1">The sequence shown here is derived from an EMBL/GenBank/DDBJ whole genome shotgun (WGS) entry which is preliminary data.</text>
</comment>
<protein>
    <submittedName>
        <fullName evidence="1">Uncharacterized protein</fullName>
    </submittedName>
</protein>
<evidence type="ECO:0000313" key="2">
    <source>
        <dbReference type="Proteomes" id="UP000299102"/>
    </source>
</evidence>
<name>A0A4C1T1K8_EUMVA</name>
<dbReference type="Proteomes" id="UP000299102">
    <property type="component" value="Unassembled WGS sequence"/>
</dbReference>
<proteinExistence type="predicted"/>
<organism evidence="1 2">
    <name type="scientific">Eumeta variegata</name>
    <name type="common">Bagworm moth</name>
    <name type="synonym">Eumeta japonica</name>
    <dbReference type="NCBI Taxonomy" id="151549"/>
    <lineage>
        <taxon>Eukaryota</taxon>
        <taxon>Metazoa</taxon>
        <taxon>Ecdysozoa</taxon>
        <taxon>Arthropoda</taxon>
        <taxon>Hexapoda</taxon>
        <taxon>Insecta</taxon>
        <taxon>Pterygota</taxon>
        <taxon>Neoptera</taxon>
        <taxon>Endopterygota</taxon>
        <taxon>Lepidoptera</taxon>
        <taxon>Glossata</taxon>
        <taxon>Ditrysia</taxon>
        <taxon>Tineoidea</taxon>
        <taxon>Psychidae</taxon>
        <taxon>Oiketicinae</taxon>
        <taxon>Eumeta</taxon>
    </lineage>
</organism>
<reference evidence="1 2" key="1">
    <citation type="journal article" date="2019" name="Commun. Biol.">
        <title>The bagworm genome reveals a unique fibroin gene that provides high tensile strength.</title>
        <authorList>
            <person name="Kono N."/>
            <person name="Nakamura H."/>
            <person name="Ohtoshi R."/>
            <person name="Tomita M."/>
            <person name="Numata K."/>
            <person name="Arakawa K."/>
        </authorList>
    </citation>
    <scope>NUCLEOTIDE SEQUENCE [LARGE SCALE GENOMIC DNA]</scope>
</reference>
<keyword evidence="2" id="KW-1185">Reference proteome</keyword>
<dbReference type="AlphaFoldDB" id="A0A4C1T1K8"/>
<gene>
    <name evidence="1" type="ORF">EVAR_78816_1</name>
</gene>
<dbReference type="EMBL" id="BGZK01000030">
    <property type="protein sequence ID" value="GBP08349.1"/>
    <property type="molecule type" value="Genomic_DNA"/>
</dbReference>
<sequence length="198" mass="22217">MASSEPRSLPGPDCITIAAPIPICLSLLLDATIVPILKVGLCGERCVQWFQSAFNNKDEEYTGRPVSTVTPDNVDGVREIRKEEIDSSITEYFGSISGNDWYDSFRLWKMVYRSVLILKETTLNMCKSVTPSLQRVVIEPLATPRCVLRLSARRLTKPCILIGSLSSRIDWLATFRRGGESNFSSSFDFIRSEERDAT</sequence>